<accession>A0A2P5FMV7</accession>
<keyword evidence="2" id="KW-1185">Reference proteome</keyword>
<evidence type="ECO:0000313" key="2">
    <source>
        <dbReference type="Proteomes" id="UP000237000"/>
    </source>
</evidence>
<name>A0A2P5FMV7_TREOI</name>
<dbReference type="EMBL" id="JXTC01000020">
    <property type="protein sequence ID" value="PON99138.1"/>
    <property type="molecule type" value="Genomic_DNA"/>
</dbReference>
<comment type="caution">
    <text evidence="1">The sequence shown here is derived from an EMBL/GenBank/DDBJ whole genome shotgun (WGS) entry which is preliminary data.</text>
</comment>
<dbReference type="Proteomes" id="UP000237000">
    <property type="component" value="Unassembled WGS sequence"/>
</dbReference>
<dbReference type="AlphaFoldDB" id="A0A2P5FMV7"/>
<organism evidence="1 2">
    <name type="scientific">Trema orientale</name>
    <name type="common">Charcoal tree</name>
    <name type="synonym">Celtis orientalis</name>
    <dbReference type="NCBI Taxonomy" id="63057"/>
    <lineage>
        <taxon>Eukaryota</taxon>
        <taxon>Viridiplantae</taxon>
        <taxon>Streptophyta</taxon>
        <taxon>Embryophyta</taxon>
        <taxon>Tracheophyta</taxon>
        <taxon>Spermatophyta</taxon>
        <taxon>Magnoliopsida</taxon>
        <taxon>eudicotyledons</taxon>
        <taxon>Gunneridae</taxon>
        <taxon>Pentapetalae</taxon>
        <taxon>rosids</taxon>
        <taxon>fabids</taxon>
        <taxon>Rosales</taxon>
        <taxon>Cannabaceae</taxon>
        <taxon>Trema</taxon>
    </lineage>
</organism>
<evidence type="ECO:0000313" key="1">
    <source>
        <dbReference type="EMBL" id="PON99138.1"/>
    </source>
</evidence>
<dbReference type="OrthoDB" id="10291676at2759"/>
<gene>
    <name evidence="1" type="ORF">TorRG33x02_049980</name>
</gene>
<dbReference type="InParanoid" id="A0A2P5FMV7"/>
<sequence>MKQSGKCELELRCLRPPFSIGAPAEISIFDREVQNEYRNYVDEDHCLLPTESRVVLVMAIRSMLRRRKFLMRHIKKMVLHYYEYMALDLVICKQSKLMQLYYL</sequence>
<proteinExistence type="predicted"/>
<reference evidence="2" key="1">
    <citation type="submission" date="2016-06" db="EMBL/GenBank/DDBJ databases">
        <title>Parallel loss of symbiosis genes in relatives of nitrogen-fixing non-legume Parasponia.</title>
        <authorList>
            <person name="Van Velzen R."/>
            <person name="Holmer R."/>
            <person name="Bu F."/>
            <person name="Rutten L."/>
            <person name="Van Zeijl A."/>
            <person name="Liu W."/>
            <person name="Santuari L."/>
            <person name="Cao Q."/>
            <person name="Sharma T."/>
            <person name="Shen D."/>
            <person name="Roswanjaya Y."/>
            <person name="Wardhani T."/>
            <person name="Kalhor M.S."/>
            <person name="Jansen J."/>
            <person name="Van den Hoogen J."/>
            <person name="Gungor B."/>
            <person name="Hartog M."/>
            <person name="Hontelez J."/>
            <person name="Verver J."/>
            <person name="Yang W.-C."/>
            <person name="Schijlen E."/>
            <person name="Repin R."/>
            <person name="Schilthuizen M."/>
            <person name="Schranz E."/>
            <person name="Heidstra R."/>
            <person name="Miyata K."/>
            <person name="Fedorova E."/>
            <person name="Kohlen W."/>
            <person name="Bisseling T."/>
            <person name="Smit S."/>
            <person name="Geurts R."/>
        </authorList>
    </citation>
    <scope>NUCLEOTIDE SEQUENCE [LARGE SCALE GENOMIC DNA]</scope>
    <source>
        <strain evidence="2">cv. RG33-2</strain>
    </source>
</reference>
<protein>
    <submittedName>
        <fullName evidence="1">Uncharacterized protein</fullName>
    </submittedName>
</protein>